<accession>A0A0D1YR69</accession>
<feature type="domain" description="Heterokaryon incompatibility" evidence="1">
    <location>
        <begin position="48"/>
        <end position="194"/>
    </location>
</feature>
<dbReference type="InterPro" id="IPR010730">
    <property type="entry name" value="HET"/>
</dbReference>
<dbReference type="Proteomes" id="UP000053599">
    <property type="component" value="Unassembled WGS sequence"/>
</dbReference>
<dbReference type="HOGENOM" id="CLU_004184_7_0_1"/>
<evidence type="ECO:0000313" key="3">
    <source>
        <dbReference type="Proteomes" id="UP000053599"/>
    </source>
</evidence>
<dbReference type="PANTHER" id="PTHR24148:SF73">
    <property type="entry name" value="HET DOMAIN PROTEIN (AFU_ORTHOLOGUE AFUA_8G01020)"/>
    <property type="match status" value="1"/>
</dbReference>
<proteinExistence type="predicted"/>
<dbReference type="InterPro" id="IPR052895">
    <property type="entry name" value="HetReg/Transcr_Mod"/>
</dbReference>
<name>A0A0D1YR69_9EURO</name>
<evidence type="ECO:0000313" key="2">
    <source>
        <dbReference type="EMBL" id="KIV83889.1"/>
    </source>
</evidence>
<dbReference type="Pfam" id="PF26639">
    <property type="entry name" value="Het-6_barrel"/>
    <property type="match status" value="1"/>
</dbReference>
<dbReference type="Pfam" id="PF06985">
    <property type="entry name" value="HET"/>
    <property type="match status" value="1"/>
</dbReference>
<reference evidence="2 3" key="1">
    <citation type="submission" date="2015-01" db="EMBL/GenBank/DDBJ databases">
        <title>The Genome Sequence of Exophiala sideris CBS121828.</title>
        <authorList>
            <consortium name="The Broad Institute Genomics Platform"/>
            <person name="Cuomo C."/>
            <person name="de Hoog S."/>
            <person name="Gorbushina A."/>
            <person name="Stielow B."/>
            <person name="Teixiera M."/>
            <person name="Abouelleil A."/>
            <person name="Chapman S.B."/>
            <person name="Priest M."/>
            <person name="Young S.K."/>
            <person name="Wortman J."/>
            <person name="Nusbaum C."/>
            <person name="Birren B."/>
        </authorList>
    </citation>
    <scope>NUCLEOTIDE SEQUENCE [LARGE SCALE GENOMIC DNA]</scope>
    <source>
        <strain evidence="2 3">CBS 121828</strain>
    </source>
</reference>
<protein>
    <recommendedName>
        <fullName evidence="1">Heterokaryon incompatibility domain-containing protein</fullName>
    </recommendedName>
</protein>
<dbReference type="STRING" id="1016849.A0A0D1YR69"/>
<sequence length="641" mass="72648">MVEYDIVFKPLNPAEAQIRVLRLDPNPDIDAWPAGQLDIKSLDDGVEYDAVSYAWEGPQATYPLFLGALELPISETLCAALRYLRHHSKPRYLWLDAVCISQRNLEERAHQVALMRRIFHAASTVCVWLGHGSEVVECVMDTMRQFGDELEKHGRARERYDVFPSLVNQLRAASDGLVEISRASFWNRLWIIQEITLARKLSVYHGKIRLGSQIMNKHALHELLLWETRLPSDAMERAVDLLLRLTFLQGKVAETIALPVLEQARVVLAFFSRARTSIATDPRDRVYGLLGICASYFGADFMHADYTISAATVYTTFALRFIESSGSLLLLTQATPLHNALSSLPSWVPDWSSFYDHKFQVIHLARWKAYRAFPHEGGFTNCLVDGNMLHLKGVLHSTVTSVGEVYYPGHRHPFHDRVLTQLSHDQTIESWKTLYEEQEPPLLHGHTSRSSMRRSFVRTVLWDMNPSLRRPDNMQTPYQAIAEPSREYERINARGLDGMLSPDRGELAEHNREYDRITALRLDGMLSPDRGEHDHTPLRRHELLGNLSADRALSRIERGLVNNRFFITSKGAPGMGPRNARPGDVVAVLDGANMPFLLRKESTASQTNEYRLVGVCYVHGMLDGEAIEEAGPGAIEDIILK</sequence>
<dbReference type="EMBL" id="KN846952">
    <property type="protein sequence ID" value="KIV83889.1"/>
    <property type="molecule type" value="Genomic_DNA"/>
</dbReference>
<dbReference type="PANTHER" id="PTHR24148">
    <property type="entry name" value="ANKYRIN REPEAT DOMAIN-CONTAINING PROTEIN 39 HOMOLOG-RELATED"/>
    <property type="match status" value="1"/>
</dbReference>
<dbReference type="AlphaFoldDB" id="A0A0D1YR69"/>
<organism evidence="2 3">
    <name type="scientific">Exophiala sideris</name>
    <dbReference type="NCBI Taxonomy" id="1016849"/>
    <lineage>
        <taxon>Eukaryota</taxon>
        <taxon>Fungi</taxon>
        <taxon>Dikarya</taxon>
        <taxon>Ascomycota</taxon>
        <taxon>Pezizomycotina</taxon>
        <taxon>Eurotiomycetes</taxon>
        <taxon>Chaetothyriomycetidae</taxon>
        <taxon>Chaetothyriales</taxon>
        <taxon>Herpotrichiellaceae</taxon>
        <taxon>Exophiala</taxon>
    </lineage>
</organism>
<dbReference type="OrthoDB" id="4106239at2759"/>
<gene>
    <name evidence="2" type="ORF">PV11_05876</name>
</gene>
<evidence type="ECO:0000259" key="1">
    <source>
        <dbReference type="Pfam" id="PF06985"/>
    </source>
</evidence>